<feature type="domain" description="CHK kinase-like" evidence="1">
    <location>
        <begin position="129"/>
        <end position="321"/>
    </location>
</feature>
<dbReference type="PANTHER" id="PTHR11012:SF56">
    <property type="entry name" value="CHK KINASE-LIKE DOMAIN-CONTAINING PROTEIN-RELATED"/>
    <property type="match status" value="1"/>
</dbReference>
<dbReference type="Proteomes" id="UP001432146">
    <property type="component" value="Unassembled WGS sequence"/>
</dbReference>
<name>A0AAW1AG71_9HYME</name>
<organism evidence="2 3">
    <name type="scientific">Tetragonisca angustula</name>
    <dbReference type="NCBI Taxonomy" id="166442"/>
    <lineage>
        <taxon>Eukaryota</taxon>
        <taxon>Metazoa</taxon>
        <taxon>Ecdysozoa</taxon>
        <taxon>Arthropoda</taxon>
        <taxon>Hexapoda</taxon>
        <taxon>Insecta</taxon>
        <taxon>Pterygota</taxon>
        <taxon>Neoptera</taxon>
        <taxon>Endopterygota</taxon>
        <taxon>Hymenoptera</taxon>
        <taxon>Apocrita</taxon>
        <taxon>Aculeata</taxon>
        <taxon>Apoidea</taxon>
        <taxon>Anthophila</taxon>
        <taxon>Apidae</taxon>
        <taxon>Tetragonisca</taxon>
    </lineage>
</organism>
<keyword evidence="3" id="KW-1185">Reference proteome</keyword>
<evidence type="ECO:0000313" key="2">
    <source>
        <dbReference type="EMBL" id="KAK9308970.1"/>
    </source>
</evidence>
<protein>
    <recommendedName>
        <fullName evidence="1">CHK kinase-like domain-containing protein</fullName>
    </recommendedName>
</protein>
<accession>A0AAW1AG71</accession>
<sequence>MAHETVTWLNTDFTEKVIQLAEVDSTIQVIDISAKPATNKGDNYTSDMVRVVAEFTRKQSAAKVTEKKSLLFKFEPIVEGPRKDLIVKSQIFETEIFMMTNTLRKMNELLGCRVSAQAYYVKLERPLCLIMEDLAPLNFRMANRHTGLDKEHASLAIQGLARFHAASVALCEKDPKQKSLYWRGMVNEDNLELVGFFKAGAIGLASEVETWPNGKKYAEKIKKFADKIFNEEIQALKRKDDEFNVINHGDSWTNNMLFRYDKNDKPIDHVYVDFQLCLYCSPAVDLHYLFNTSVFEEIDDTLSSEALLEEYLRTLTATMKRLNCKTQPPTLKEIKKSMSERLVHALVSSMNILPFALTDKEDAKTIDDVVKEEFKNPGLKSPTFQKIMLKRLKKFDEAGLLDSK</sequence>
<dbReference type="InterPro" id="IPR015897">
    <property type="entry name" value="CHK_kinase-like"/>
</dbReference>
<gene>
    <name evidence="2" type="ORF">QLX08_001175</name>
</gene>
<dbReference type="AlphaFoldDB" id="A0AAW1AG71"/>
<dbReference type="EMBL" id="JAWNGG020000015">
    <property type="protein sequence ID" value="KAK9308970.1"/>
    <property type="molecule type" value="Genomic_DNA"/>
</dbReference>
<reference evidence="2 3" key="1">
    <citation type="submission" date="2024-05" db="EMBL/GenBank/DDBJ databases">
        <title>The nuclear and mitochondrial genome assemblies of Tetragonisca angustula (Apidae: Meliponini), a tiny yet remarkable pollinator in the Neotropics.</title>
        <authorList>
            <person name="Ferrari R."/>
            <person name="Ricardo P.C."/>
            <person name="Dias F.C."/>
            <person name="Araujo N.S."/>
            <person name="Soares D.O."/>
            <person name="Zhou Q.-S."/>
            <person name="Zhu C.-D."/>
            <person name="Coutinho L."/>
            <person name="Airas M.C."/>
            <person name="Batista T.M."/>
        </authorList>
    </citation>
    <scope>NUCLEOTIDE SEQUENCE [LARGE SCALE GENOMIC DNA]</scope>
    <source>
        <strain evidence="2">ASF017062</strain>
        <tissue evidence="2">Abdomen</tissue>
    </source>
</reference>
<dbReference type="SMART" id="SM00587">
    <property type="entry name" value="CHK"/>
    <property type="match status" value="1"/>
</dbReference>
<dbReference type="InterPro" id="IPR011009">
    <property type="entry name" value="Kinase-like_dom_sf"/>
</dbReference>
<dbReference type="Pfam" id="PF02958">
    <property type="entry name" value="EcKL"/>
    <property type="match status" value="1"/>
</dbReference>
<evidence type="ECO:0000313" key="3">
    <source>
        <dbReference type="Proteomes" id="UP001432146"/>
    </source>
</evidence>
<dbReference type="SUPFAM" id="SSF56112">
    <property type="entry name" value="Protein kinase-like (PK-like)"/>
    <property type="match status" value="1"/>
</dbReference>
<evidence type="ECO:0000259" key="1">
    <source>
        <dbReference type="SMART" id="SM00587"/>
    </source>
</evidence>
<proteinExistence type="predicted"/>
<dbReference type="PANTHER" id="PTHR11012">
    <property type="entry name" value="PROTEIN KINASE-LIKE DOMAIN-CONTAINING"/>
    <property type="match status" value="1"/>
</dbReference>
<dbReference type="InterPro" id="IPR004119">
    <property type="entry name" value="EcKL"/>
</dbReference>
<dbReference type="Gene3D" id="3.90.1200.10">
    <property type="match status" value="1"/>
</dbReference>
<comment type="caution">
    <text evidence="2">The sequence shown here is derived from an EMBL/GenBank/DDBJ whole genome shotgun (WGS) entry which is preliminary data.</text>
</comment>